<sequence>MSAAPVERPRLPTSFSSPNIFRRPMDPGPAPLVYINGWHGIGKETVGECLTLLLGKEKSLLIDVRSVGPDSITGSSSSPDSKHHHHRRHKHEDNPLLTPEHPRYFSFDTDLDWDPTSVGLASPAYSSCTSRSASFSSDCSIATASTTHTATTSPILTTNSFPFPAALPGVTQSTPAFPPTPLLPPTPPAPPTAASTNSTTPTQTPCPPPPSPPPLPPPLPPPPINSNSNQATQPEANHHPSPQVSLENLTHVLANPLNLHRLVILPAHAPDTPAGRALLHTFEAAAARAGRLFVCVELRCEMGVYQARAVRCRDGLGSRLGVTSTCTDRRGGSNMDLKYWGVKEGGGGFCSGSGAESSFGSSWSGLGGGVVSRSGCGSGSSSGARLGDGCDSSLGCCGGLGMVAEIEIARREVVGLSEGYVAGEGRGRSMSLPYTGAVTAPIPLGQTIGLSAGIRRAGSQTLAMPGKAGLTVDVTSLPAFEAALQIVEFVRTLEAERDAELCSSRDGLAIPPGRSLENRKEWVASAGEARPIRKPHRPFNDYCRSTSRAPYVQDAVWGRAAGEECRFVRILAETGRASC</sequence>
<comment type="caution">
    <text evidence="2">The sequence shown here is derived from an EMBL/GenBank/DDBJ whole genome shotgun (WGS) entry which is preliminary data.</text>
</comment>
<dbReference type="EMBL" id="MU853223">
    <property type="protein sequence ID" value="KAK4129655.1"/>
    <property type="molecule type" value="Genomic_DNA"/>
</dbReference>
<evidence type="ECO:0000256" key="1">
    <source>
        <dbReference type="SAM" id="MobiDB-lite"/>
    </source>
</evidence>
<dbReference type="RefSeq" id="XP_062653426.1">
    <property type="nucleotide sequence ID" value="XM_062797326.1"/>
</dbReference>
<proteinExistence type="predicted"/>
<dbReference type="Proteomes" id="UP001302602">
    <property type="component" value="Unassembled WGS sequence"/>
</dbReference>
<evidence type="ECO:0000313" key="2">
    <source>
        <dbReference type="EMBL" id="KAK4129655.1"/>
    </source>
</evidence>
<feature type="region of interest" description="Disordered" evidence="1">
    <location>
        <begin position="167"/>
        <end position="243"/>
    </location>
</feature>
<feature type="compositionally biased region" description="Pro residues" evidence="1">
    <location>
        <begin position="176"/>
        <end position="191"/>
    </location>
</feature>
<feature type="region of interest" description="Disordered" evidence="1">
    <location>
        <begin position="68"/>
        <end position="101"/>
    </location>
</feature>
<gene>
    <name evidence="2" type="ORF">N657DRAFT_697619</name>
</gene>
<reference evidence="2" key="2">
    <citation type="submission" date="2023-05" db="EMBL/GenBank/DDBJ databases">
        <authorList>
            <consortium name="Lawrence Berkeley National Laboratory"/>
            <person name="Steindorff A."/>
            <person name="Hensen N."/>
            <person name="Bonometti L."/>
            <person name="Westerberg I."/>
            <person name="Brannstrom I.O."/>
            <person name="Guillou S."/>
            <person name="Cros-Aarteil S."/>
            <person name="Calhoun S."/>
            <person name="Haridas S."/>
            <person name="Kuo A."/>
            <person name="Mondo S."/>
            <person name="Pangilinan J."/>
            <person name="Riley R."/>
            <person name="Labutti K."/>
            <person name="Andreopoulos B."/>
            <person name="Lipzen A."/>
            <person name="Chen C."/>
            <person name="Yanf M."/>
            <person name="Daum C."/>
            <person name="Ng V."/>
            <person name="Clum A."/>
            <person name="Ohm R."/>
            <person name="Martin F."/>
            <person name="Silar P."/>
            <person name="Natvig D."/>
            <person name="Lalanne C."/>
            <person name="Gautier V."/>
            <person name="Ament-Velasquez S.L."/>
            <person name="Kruys A."/>
            <person name="Hutchinson M.I."/>
            <person name="Powell A.J."/>
            <person name="Barry K."/>
            <person name="Miller A.N."/>
            <person name="Grigoriev I.V."/>
            <person name="Debuchy R."/>
            <person name="Gladieux P."/>
            <person name="Thoren M.H."/>
            <person name="Johannesson H."/>
        </authorList>
    </citation>
    <scope>NUCLEOTIDE SEQUENCE</scope>
    <source>
        <strain evidence="2">CBS 731.68</strain>
    </source>
</reference>
<organism evidence="2 3">
    <name type="scientific">Parathielavia appendiculata</name>
    <dbReference type="NCBI Taxonomy" id="2587402"/>
    <lineage>
        <taxon>Eukaryota</taxon>
        <taxon>Fungi</taxon>
        <taxon>Dikarya</taxon>
        <taxon>Ascomycota</taxon>
        <taxon>Pezizomycotina</taxon>
        <taxon>Sordariomycetes</taxon>
        <taxon>Sordariomycetidae</taxon>
        <taxon>Sordariales</taxon>
        <taxon>Chaetomiaceae</taxon>
        <taxon>Parathielavia</taxon>
    </lineage>
</organism>
<reference evidence="2" key="1">
    <citation type="journal article" date="2023" name="Mol. Phylogenet. Evol.">
        <title>Genome-scale phylogeny and comparative genomics of the fungal order Sordariales.</title>
        <authorList>
            <person name="Hensen N."/>
            <person name="Bonometti L."/>
            <person name="Westerberg I."/>
            <person name="Brannstrom I.O."/>
            <person name="Guillou S."/>
            <person name="Cros-Aarteil S."/>
            <person name="Calhoun S."/>
            <person name="Haridas S."/>
            <person name="Kuo A."/>
            <person name="Mondo S."/>
            <person name="Pangilinan J."/>
            <person name="Riley R."/>
            <person name="LaButti K."/>
            <person name="Andreopoulos B."/>
            <person name="Lipzen A."/>
            <person name="Chen C."/>
            <person name="Yan M."/>
            <person name="Daum C."/>
            <person name="Ng V."/>
            <person name="Clum A."/>
            <person name="Steindorff A."/>
            <person name="Ohm R.A."/>
            <person name="Martin F."/>
            <person name="Silar P."/>
            <person name="Natvig D.O."/>
            <person name="Lalanne C."/>
            <person name="Gautier V."/>
            <person name="Ament-Velasquez S.L."/>
            <person name="Kruys A."/>
            <person name="Hutchinson M.I."/>
            <person name="Powell A.J."/>
            <person name="Barry K."/>
            <person name="Miller A.N."/>
            <person name="Grigoriev I.V."/>
            <person name="Debuchy R."/>
            <person name="Gladieux P."/>
            <person name="Hiltunen Thoren M."/>
            <person name="Johannesson H."/>
        </authorList>
    </citation>
    <scope>NUCLEOTIDE SEQUENCE</scope>
    <source>
        <strain evidence="2">CBS 731.68</strain>
    </source>
</reference>
<protein>
    <submittedName>
        <fullName evidence="2">Uncharacterized protein</fullName>
    </submittedName>
</protein>
<feature type="compositionally biased region" description="Polar residues" evidence="1">
    <location>
        <begin position="225"/>
        <end position="243"/>
    </location>
</feature>
<accession>A0AAN6UBK7</accession>
<feature type="compositionally biased region" description="Low complexity" evidence="1">
    <location>
        <begin position="68"/>
        <end position="79"/>
    </location>
</feature>
<evidence type="ECO:0000313" key="3">
    <source>
        <dbReference type="Proteomes" id="UP001302602"/>
    </source>
</evidence>
<feature type="compositionally biased region" description="Low complexity" evidence="1">
    <location>
        <begin position="192"/>
        <end position="203"/>
    </location>
</feature>
<dbReference type="GeneID" id="87834093"/>
<dbReference type="AlphaFoldDB" id="A0AAN6UBK7"/>
<feature type="compositionally biased region" description="Pro residues" evidence="1">
    <location>
        <begin position="204"/>
        <end position="224"/>
    </location>
</feature>
<name>A0AAN6UBK7_9PEZI</name>
<feature type="region of interest" description="Disordered" evidence="1">
    <location>
        <begin position="1"/>
        <end position="22"/>
    </location>
</feature>
<keyword evidence="3" id="KW-1185">Reference proteome</keyword>